<dbReference type="EMBL" id="CP119078">
    <property type="protein sequence ID" value="WED42304.1"/>
    <property type="molecule type" value="Genomic_DNA"/>
</dbReference>
<dbReference type="Proteomes" id="UP001222087">
    <property type="component" value="Chromosome"/>
</dbReference>
<sequence>MKEFEKLLNQALLPERKDSFLYPFPDSFSYFDVKIDPSSTSFLLNGKQVTKLRLLYQPTAKKFFLDKSPLPANGACCITYQDGSKSVQSIAPEKIEEVRGHFTLHCSNSIQTFLRMNQRSLNWQDHSMRIYYQQQQTNPTQYYSELHEKIMSRIVGITQETKYKGLNIIDGGCGDGQLVKKMENRFKAELAIPVNIMGFDFNTTNVAACQEGYSGSCQFFQGNLLEIDQIIATATAKGWLCSDWPIILTLSGSLTRLVLKDGFQAAEVLMLASASKVDYLIGGGVGEPLVTASMIKRLGYKENQLSSSSNSHNFFSYQHLSEEEIKRGKFAKFVKSNFLDLSLSPYAVDMLIMMKSYLQTNTTIDLSFLPLTRQLERTLHRILDTNSTLKLIFWHHDEPTVKQFIETFFLKAIIDVKVVRQDATLISSPKFFTMLQNRKENYLSEEEIINNFIMDYINANTKPVFDLRKEEMTNLEKAIGRTGKNDIRIEVTDDERLLINASLENMAILKPIMQETVTSLQKSVFAGDLSKLPLLMHWYKQDLPFRIPHNFDIKVEVISELIDEINLYAHLATEHANIFDTQAMKMLAYWAIHTKTTSLSIEREHALERVSLLWPSNSEQYLSAALGS</sequence>
<dbReference type="RefSeq" id="WP_275088129.1">
    <property type="nucleotide sequence ID" value="NZ_CP119078.1"/>
</dbReference>
<dbReference type="Gene3D" id="3.40.50.150">
    <property type="entry name" value="Vaccinia Virus protein VP39"/>
    <property type="match status" value="1"/>
</dbReference>
<name>A0ABY8ANM7_9GAMM</name>
<dbReference type="InterPro" id="IPR029063">
    <property type="entry name" value="SAM-dependent_MTases_sf"/>
</dbReference>
<proteinExistence type="predicted"/>
<dbReference type="SUPFAM" id="SSF53335">
    <property type="entry name" value="S-adenosyl-L-methionine-dependent methyltransferases"/>
    <property type="match status" value="1"/>
</dbReference>
<reference evidence="1 2" key="1">
    <citation type="submission" date="2023-02" db="EMBL/GenBank/DDBJ databases">
        <title>Genome Sequence of L. cardiaca H63T.</title>
        <authorList>
            <person name="Lopez A.E."/>
            <person name="Cianciotto N.P."/>
        </authorList>
    </citation>
    <scope>NUCLEOTIDE SEQUENCE [LARGE SCALE GENOMIC DNA]</scope>
    <source>
        <strain evidence="1 2">H63</strain>
    </source>
</reference>
<accession>A0ABY8ANM7</accession>
<protein>
    <recommendedName>
        <fullName evidence="3">Methyltransferase domain-containing protein</fullName>
    </recommendedName>
</protein>
<gene>
    <name evidence="1" type="ORF">PXX05_10230</name>
</gene>
<evidence type="ECO:0000313" key="1">
    <source>
        <dbReference type="EMBL" id="WED42304.1"/>
    </source>
</evidence>
<organism evidence="1 2">
    <name type="scientific">Legionella cardiaca</name>
    <dbReference type="NCBI Taxonomy" id="1071983"/>
    <lineage>
        <taxon>Bacteria</taxon>
        <taxon>Pseudomonadati</taxon>
        <taxon>Pseudomonadota</taxon>
        <taxon>Gammaproteobacteria</taxon>
        <taxon>Legionellales</taxon>
        <taxon>Legionellaceae</taxon>
        <taxon>Legionella</taxon>
    </lineage>
</organism>
<keyword evidence="2" id="KW-1185">Reference proteome</keyword>
<evidence type="ECO:0000313" key="2">
    <source>
        <dbReference type="Proteomes" id="UP001222087"/>
    </source>
</evidence>
<evidence type="ECO:0008006" key="3">
    <source>
        <dbReference type="Google" id="ProtNLM"/>
    </source>
</evidence>